<dbReference type="PROSITE" id="PS00039">
    <property type="entry name" value="DEAD_ATP_HELICASE"/>
    <property type="match status" value="1"/>
</dbReference>
<dbReference type="SUPFAM" id="SSF52540">
    <property type="entry name" value="P-loop containing nucleoside triphosphate hydrolases"/>
    <property type="match status" value="1"/>
</dbReference>
<dbReference type="Gene3D" id="3.40.50.300">
    <property type="entry name" value="P-loop containing nucleotide triphosphate hydrolases"/>
    <property type="match status" value="2"/>
</dbReference>
<dbReference type="GO" id="GO:0016787">
    <property type="term" value="F:hydrolase activity"/>
    <property type="evidence" value="ECO:0007669"/>
    <property type="project" value="UniProtKB-KW"/>
</dbReference>
<feature type="domain" description="Helicase C-terminal" evidence="9">
    <location>
        <begin position="237"/>
        <end position="389"/>
    </location>
</feature>
<dbReference type="InterPro" id="IPR011545">
    <property type="entry name" value="DEAD/DEAH_box_helicase_dom"/>
</dbReference>
<dbReference type="InterPro" id="IPR050079">
    <property type="entry name" value="DEAD_box_RNA_helicase"/>
</dbReference>
<dbReference type="GO" id="GO:0003724">
    <property type="term" value="F:RNA helicase activity"/>
    <property type="evidence" value="ECO:0007669"/>
    <property type="project" value="TreeGrafter"/>
</dbReference>
<evidence type="ECO:0000256" key="1">
    <source>
        <dbReference type="ARBA" id="ARBA00022741"/>
    </source>
</evidence>
<evidence type="ECO:0000259" key="8">
    <source>
        <dbReference type="PROSITE" id="PS51192"/>
    </source>
</evidence>
<dbReference type="Proteomes" id="UP000018458">
    <property type="component" value="Unassembled WGS sequence"/>
</dbReference>
<evidence type="ECO:0000256" key="2">
    <source>
        <dbReference type="ARBA" id="ARBA00022801"/>
    </source>
</evidence>
<keyword evidence="1 6" id="KW-0547">Nucleotide-binding</keyword>
<feature type="compositionally biased region" description="Basic and acidic residues" evidence="7">
    <location>
        <begin position="404"/>
        <end position="416"/>
    </location>
</feature>
<dbReference type="GO" id="GO:0005829">
    <property type="term" value="C:cytosol"/>
    <property type="evidence" value="ECO:0007669"/>
    <property type="project" value="TreeGrafter"/>
</dbReference>
<feature type="domain" description="Helicase ATP-binding" evidence="8">
    <location>
        <begin position="32"/>
        <end position="204"/>
    </location>
</feature>
<evidence type="ECO:0000256" key="7">
    <source>
        <dbReference type="SAM" id="MobiDB-lite"/>
    </source>
</evidence>
<keyword evidence="11" id="KW-1185">Reference proteome</keyword>
<dbReference type="InterPro" id="IPR000629">
    <property type="entry name" value="RNA-helicase_DEAD-box_CS"/>
</dbReference>
<dbReference type="GO" id="GO:0003676">
    <property type="term" value="F:nucleic acid binding"/>
    <property type="evidence" value="ECO:0007669"/>
    <property type="project" value="InterPro"/>
</dbReference>
<dbReference type="OrthoDB" id="9805696at2"/>
<dbReference type="PANTHER" id="PTHR47959">
    <property type="entry name" value="ATP-DEPENDENT RNA HELICASE RHLE-RELATED"/>
    <property type="match status" value="1"/>
</dbReference>
<dbReference type="CDD" id="cd18787">
    <property type="entry name" value="SF2_C_DEAD"/>
    <property type="match status" value="1"/>
</dbReference>
<dbReference type="CDD" id="cd00268">
    <property type="entry name" value="DEADc"/>
    <property type="match status" value="1"/>
</dbReference>
<dbReference type="InterPro" id="IPR001650">
    <property type="entry name" value="Helicase_C-like"/>
</dbReference>
<name>E8LIG8_SUCHY</name>
<reference evidence="10 11" key="1">
    <citation type="submission" date="2011-01" db="EMBL/GenBank/DDBJ databases">
        <authorList>
            <person name="Weinstock G."/>
            <person name="Sodergren E."/>
            <person name="Clifton S."/>
            <person name="Fulton L."/>
            <person name="Fulton B."/>
            <person name="Courtney L."/>
            <person name="Fronick C."/>
            <person name="Harrison M."/>
            <person name="Strong C."/>
            <person name="Farmer C."/>
            <person name="Delahaunty K."/>
            <person name="Markovic C."/>
            <person name="Hall O."/>
            <person name="Minx P."/>
            <person name="Tomlinson C."/>
            <person name="Mitreva M."/>
            <person name="Hou S."/>
            <person name="Chen J."/>
            <person name="Wollam A."/>
            <person name="Pepin K.H."/>
            <person name="Johnson M."/>
            <person name="Bhonagiri V."/>
            <person name="Zhang X."/>
            <person name="Suruliraj S."/>
            <person name="Warren W."/>
            <person name="Chinwalla A."/>
            <person name="Mardis E.R."/>
            <person name="Wilson R.K."/>
        </authorList>
    </citation>
    <scope>NUCLEOTIDE SEQUENCE [LARGE SCALE GENOMIC DNA]</scope>
    <source>
        <strain evidence="11">DSM 22608 / JCM 16073 / KCTC 15190 / YIT 12066</strain>
    </source>
</reference>
<comment type="similarity">
    <text evidence="5 6">Belongs to the DEAD box helicase family.</text>
</comment>
<dbReference type="PROSITE" id="PS51194">
    <property type="entry name" value="HELICASE_CTER"/>
    <property type="match status" value="1"/>
</dbReference>
<dbReference type="PANTHER" id="PTHR47959:SF3">
    <property type="entry name" value="ATP-DEPENDENT RNA HELICASE SRMB"/>
    <property type="match status" value="1"/>
</dbReference>
<evidence type="ECO:0000256" key="4">
    <source>
        <dbReference type="ARBA" id="ARBA00022840"/>
    </source>
</evidence>
<sequence length="455" mass="50037">MSFFDLDLPEEIVACALAQGWQQPTAVQTLVIPKALEGHDILGGAPTGTGKSAAFLLPALARLLTLENTLGVKVLVLEPTRELAVQVADVASSLISAIPDAPYTSATIIGGAGRDMQREQTGTITVATPGRLLEFLRKDWFDPSTVEILVIDEADRMLDMGFRDDVASIVRELSNRYQTMLFSATLEGFGINDFARQVLNDPIEVRLGAGGENDEKLPEFLSSRAYFANDSEQKFKILKHLLTTVQGRSIIFVKTKSRLADVSGKLRRSGFAFASLQGELSQTERKAALRRFADSSADILVATDVASRGLDLPDVTHVYNYDLPTSAAVYVHRSGRTARAGAKGVVISIVEGADLEKLQAIERYTDRVIERRTIKGICEEFPKDVEFKLSTQKRGRASIGGKGGFDRKRKDEEEKKPKVKKRWRVTKNIGKPDFAAKRAKKAARLAKKAEQTKED</sequence>
<dbReference type="InterPro" id="IPR014001">
    <property type="entry name" value="Helicase_ATP-bd"/>
</dbReference>
<gene>
    <name evidence="10" type="ORF">HMPREF9444_00480</name>
</gene>
<proteinExistence type="inferred from homology"/>
<accession>E8LIG8</accession>
<feature type="compositionally biased region" description="Basic residues" evidence="7">
    <location>
        <begin position="437"/>
        <end position="446"/>
    </location>
</feature>
<organism evidence="10 11">
    <name type="scientific">Succinatimonas hippei (strain DSM 22608 / JCM 16073 / KCTC 15190 / YIT 12066)</name>
    <dbReference type="NCBI Taxonomy" id="762983"/>
    <lineage>
        <taxon>Bacteria</taxon>
        <taxon>Pseudomonadati</taxon>
        <taxon>Pseudomonadota</taxon>
        <taxon>Gammaproteobacteria</taxon>
        <taxon>Aeromonadales</taxon>
        <taxon>Succinivibrionaceae</taxon>
        <taxon>Succinatimonas</taxon>
    </lineage>
</organism>
<dbReference type="Pfam" id="PF00270">
    <property type="entry name" value="DEAD"/>
    <property type="match status" value="1"/>
</dbReference>
<dbReference type="PROSITE" id="PS51192">
    <property type="entry name" value="HELICASE_ATP_BIND_1"/>
    <property type="match status" value="1"/>
</dbReference>
<dbReference type="GO" id="GO:0005524">
    <property type="term" value="F:ATP binding"/>
    <property type="evidence" value="ECO:0007669"/>
    <property type="project" value="UniProtKB-KW"/>
</dbReference>
<dbReference type="Pfam" id="PF00271">
    <property type="entry name" value="Helicase_C"/>
    <property type="match status" value="1"/>
</dbReference>
<feature type="region of interest" description="Disordered" evidence="7">
    <location>
        <begin position="395"/>
        <end position="455"/>
    </location>
</feature>
<dbReference type="InterPro" id="IPR027417">
    <property type="entry name" value="P-loop_NTPase"/>
</dbReference>
<dbReference type="STRING" id="762983.HMPREF9444_00480"/>
<dbReference type="SMART" id="SM00487">
    <property type="entry name" value="DEXDc"/>
    <property type="match status" value="1"/>
</dbReference>
<keyword evidence="3 6" id="KW-0347">Helicase</keyword>
<evidence type="ECO:0000259" key="9">
    <source>
        <dbReference type="PROSITE" id="PS51194"/>
    </source>
</evidence>
<protein>
    <submittedName>
        <fullName evidence="10">DEAD/DEAH box helicase</fullName>
    </submittedName>
</protein>
<dbReference type="EMBL" id="AEVO01000022">
    <property type="protein sequence ID" value="EFY07695.1"/>
    <property type="molecule type" value="Genomic_DNA"/>
</dbReference>
<dbReference type="SMART" id="SM00490">
    <property type="entry name" value="HELICc"/>
    <property type="match status" value="1"/>
</dbReference>
<comment type="caution">
    <text evidence="10">The sequence shown here is derived from an EMBL/GenBank/DDBJ whole genome shotgun (WGS) entry which is preliminary data.</text>
</comment>
<dbReference type="RefSeq" id="WP_009142701.1">
    <property type="nucleotide sequence ID" value="NZ_GL830960.1"/>
</dbReference>
<dbReference type="AlphaFoldDB" id="E8LIG8"/>
<dbReference type="eggNOG" id="COG0513">
    <property type="taxonomic scope" value="Bacteria"/>
</dbReference>
<evidence type="ECO:0000256" key="5">
    <source>
        <dbReference type="ARBA" id="ARBA00038437"/>
    </source>
</evidence>
<keyword evidence="4 6" id="KW-0067">ATP-binding</keyword>
<evidence type="ECO:0000256" key="3">
    <source>
        <dbReference type="ARBA" id="ARBA00022806"/>
    </source>
</evidence>
<evidence type="ECO:0000313" key="10">
    <source>
        <dbReference type="EMBL" id="EFY07695.1"/>
    </source>
</evidence>
<dbReference type="HOGENOM" id="CLU_003041_1_3_6"/>
<evidence type="ECO:0000313" key="11">
    <source>
        <dbReference type="Proteomes" id="UP000018458"/>
    </source>
</evidence>
<evidence type="ECO:0000256" key="6">
    <source>
        <dbReference type="RuleBase" id="RU000492"/>
    </source>
</evidence>
<keyword evidence="2 6" id="KW-0378">Hydrolase</keyword>
<dbReference type="InterPro" id="IPR044742">
    <property type="entry name" value="DEAD/DEAH_RhlB"/>
</dbReference>